<dbReference type="Pfam" id="PF13487">
    <property type="entry name" value="HD_5"/>
    <property type="match status" value="1"/>
</dbReference>
<dbReference type="SUPFAM" id="SSF109604">
    <property type="entry name" value="HD-domain/PDEase-like"/>
    <property type="match status" value="1"/>
</dbReference>
<dbReference type="PROSITE" id="PS51832">
    <property type="entry name" value="HD_GYP"/>
    <property type="match status" value="1"/>
</dbReference>
<dbReference type="CDD" id="cd00077">
    <property type="entry name" value="HDc"/>
    <property type="match status" value="1"/>
</dbReference>
<dbReference type="OrthoDB" id="9804747at2"/>
<keyword evidence="4" id="KW-1185">Reference proteome</keyword>
<evidence type="ECO:0000259" key="2">
    <source>
        <dbReference type="PROSITE" id="PS51832"/>
    </source>
</evidence>
<dbReference type="InterPro" id="IPR006674">
    <property type="entry name" value="HD_domain"/>
</dbReference>
<name>A0A5C6CC46_9BACT</name>
<evidence type="ECO:0000313" key="3">
    <source>
        <dbReference type="EMBL" id="TWU20976.1"/>
    </source>
</evidence>
<feature type="domain" description="HD-GYP" evidence="2">
    <location>
        <begin position="329"/>
        <end position="524"/>
    </location>
</feature>
<sequence length="554" mass="60635">MSEIIDPRPLHGTPALDRRQTHRAREIATLLERHFQTPFHLVTHDGTPLGTTPAITSDGVRCPTPKLPDGFSLSEVLAARELHLQPICGENTIFVIPLCHHKTELALVGTIAAADAGLAIPLAQTLIENFDQQQRLDLCAEQLNEYASQVTQDFEELSWLRSLAEMPELWHPHNDLTHIATEILPPLCDVLQVEAIFLFLTDAHSGSDALAFRAGVTGVSDASMATLVSQFGVHAMEHPLVRNSIPMDQGGQRLEGIQSCVLVPIAINSQRFGWLVMVNKLARDEPTSDALGDTALGLREFGTFEAGLLQSAGVNLAAHASNLQSFREIEDLVVGVIRAMINSIDAKDPYTRGHSDRVAAMARVLTRQLGLPKQEEHHVYMAGLLHDIGKIGLPDAVLSKPGRLTDEEFAQVKLHPEIGVSILQHLKQLHFALPGVLHHHESFDGSGYPHGLAGEEIPLMGRILAVADAYDAMTSNRPYRTGMPREKATAILQAGSGQQWDARIIEAFMHCAEEINDVCQFNREHPDAPLDAACMTGFSPWDEIGFAVNSTFSQ</sequence>
<dbReference type="EMBL" id="SJPT01000007">
    <property type="protein sequence ID" value="TWU20976.1"/>
    <property type="molecule type" value="Genomic_DNA"/>
</dbReference>
<dbReference type="AlphaFoldDB" id="A0A5C6CC46"/>
<gene>
    <name evidence="3" type="primary">rpfG_2</name>
    <name evidence="3" type="ORF">Pla52o_40080</name>
</gene>
<reference evidence="3 4" key="1">
    <citation type="submission" date="2019-02" db="EMBL/GenBank/DDBJ databases">
        <title>Deep-cultivation of Planctomycetes and their phenomic and genomic characterization uncovers novel biology.</title>
        <authorList>
            <person name="Wiegand S."/>
            <person name="Jogler M."/>
            <person name="Boedeker C."/>
            <person name="Pinto D."/>
            <person name="Vollmers J."/>
            <person name="Rivas-Marin E."/>
            <person name="Kohn T."/>
            <person name="Peeters S.H."/>
            <person name="Heuer A."/>
            <person name="Rast P."/>
            <person name="Oberbeckmann S."/>
            <person name="Bunk B."/>
            <person name="Jeske O."/>
            <person name="Meyerdierks A."/>
            <person name="Storesund J.E."/>
            <person name="Kallscheuer N."/>
            <person name="Luecker S."/>
            <person name="Lage O.M."/>
            <person name="Pohl T."/>
            <person name="Merkel B.J."/>
            <person name="Hornburger P."/>
            <person name="Mueller R.-W."/>
            <person name="Bruemmer F."/>
            <person name="Labrenz M."/>
            <person name="Spormann A.M."/>
            <person name="Op Den Camp H."/>
            <person name="Overmann J."/>
            <person name="Amann R."/>
            <person name="Jetten M.S.M."/>
            <person name="Mascher T."/>
            <person name="Medema M.H."/>
            <person name="Devos D.P."/>
            <person name="Kaster A.-K."/>
            <person name="Ovreas L."/>
            <person name="Rohde M."/>
            <person name="Galperin M.Y."/>
            <person name="Jogler C."/>
        </authorList>
    </citation>
    <scope>NUCLEOTIDE SEQUENCE [LARGE SCALE GENOMIC DNA]</scope>
    <source>
        <strain evidence="3 4">Pla52o</strain>
    </source>
</reference>
<dbReference type="InterPro" id="IPR003607">
    <property type="entry name" value="HD/PDEase_dom"/>
</dbReference>
<dbReference type="PANTHER" id="PTHR43155:SF2">
    <property type="entry name" value="CYCLIC DI-GMP PHOSPHODIESTERASE PA4108"/>
    <property type="match status" value="1"/>
</dbReference>
<dbReference type="GO" id="GO:0071111">
    <property type="term" value="F:cyclic-guanylate-specific phosphodiesterase activity"/>
    <property type="evidence" value="ECO:0007669"/>
    <property type="project" value="UniProtKB-EC"/>
</dbReference>
<comment type="caution">
    <text evidence="3">The sequence shown here is derived from an EMBL/GenBank/DDBJ whole genome shotgun (WGS) entry which is preliminary data.</text>
</comment>
<protein>
    <submittedName>
        <fullName evidence="3">Cyclic di-GMP phosphodiesterase response regulator RpfG</fullName>
        <ecNumber evidence="3">3.1.4.52</ecNumber>
    </submittedName>
</protein>
<dbReference type="SUPFAM" id="SSF55781">
    <property type="entry name" value="GAF domain-like"/>
    <property type="match status" value="1"/>
</dbReference>
<keyword evidence="3" id="KW-0378">Hydrolase</keyword>
<dbReference type="Gene3D" id="1.10.3210.10">
    <property type="entry name" value="Hypothetical protein af1432"/>
    <property type="match status" value="1"/>
</dbReference>
<evidence type="ECO:0000313" key="4">
    <source>
        <dbReference type="Proteomes" id="UP000316304"/>
    </source>
</evidence>
<feature type="domain" description="HD" evidence="1">
    <location>
        <begin position="351"/>
        <end position="473"/>
    </location>
</feature>
<organism evidence="3 4">
    <name type="scientific">Novipirellula galeiformis</name>
    <dbReference type="NCBI Taxonomy" id="2528004"/>
    <lineage>
        <taxon>Bacteria</taxon>
        <taxon>Pseudomonadati</taxon>
        <taxon>Planctomycetota</taxon>
        <taxon>Planctomycetia</taxon>
        <taxon>Pirellulales</taxon>
        <taxon>Pirellulaceae</taxon>
        <taxon>Novipirellula</taxon>
    </lineage>
</organism>
<proteinExistence type="predicted"/>
<evidence type="ECO:0000259" key="1">
    <source>
        <dbReference type="PROSITE" id="PS51831"/>
    </source>
</evidence>
<dbReference type="Proteomes" id="UP000316304">
    <property type="component" value="Unassembled WGS sequence"/>
</dbReference>
<dbReference type="SMART" id="SM00471">
    <property type="entry name" value="HDc"/>
    <property type="match status" value="1"/>
</dbReference>
<dbReference type="EC" id="3.1.4.52" evidence="3"/>
<dbReference type="PROSITE" id="PS51831">
    <property type="entry name" value="HD"/>
    <property type="match status" value="1"/>
</dbReference>
<dbReference type="InterPro" id="IPR037522">
    <property type="entry name" value="HD_GYP_dom"/>
</dbReference>
<dbReference type="PANTHER" id="PTHR43155">
    <property type="entry name" value="CYCLIC DI-GMP PHOSPHODIESTERASE PA4108-RELATED"/>
    <property type="match status" value="1"/>
</dbReference>
<dbReference type="RefSeq" id="WP_146596114.1">
    <property type="nucleotide sequence ID" value="NZ_SJPT01000007.1"/>
</dbReference>
<accession>A0A5C6CC46</accession>